<keyword evidence="1" id="KW-0805">Transcription regulation</keyword>
<name>A0ABU3PI01_9BURK</name>
<reference evidence="5" key="1">
    <citation type="submission" date="2023-09" db="EMBL/GenBank/DDBJ databases">
        <title>Paucibacter sp. APW11 Genome sequencing and assembly.</title>
        <authorList>
            <person name="Kim I."/>
        </authorList>
    </citation>
    <scope>NUCLEOTIDE SEQUENCE</scope>
    <source>
        <strain evidence="5">APW11</strain>
    </source>
</reference>
<dbReference type="Gene3D" id="1.10.1660.10">
    <property type="match status" value="1"/>
</dbReference>
<accession>A0ABU3PI01</accession>
<evidence type="ECO:0000313" key="6">
    <source>
        <dbReference type="Proteomes" id="UP001246372"/>
    </source>
</evidence>
<dbReference type="SMART" id="SM00422">
    <property type="entry name" value="HTH_MERR"/>
    <property type="match status" value="1"/>
</dbReference>
<evidence type="ECO:0000256" key="3">
    <source>
        <dbReference type="ARBA" id="ARBA00023163"/>
    </source>
</evidence>
<evidence type="ECO:0000259" key="4">
    <source>
        <dbReference type="PROSITE" id="PS50937"/>
    </source>
</evidence>
<dbReference type="PRINTS" id="PR00040">
    <property type="entry name" value="HTHMERR"/>
</dbReference>
<keyword evidence="3" id="KW-0804">Transcription</keyword>
<keyword evidence="6" id="KW-1185">Reference proteome</keyword>
<evidence type="ECO:0000256" key="2">
    <source>
        <dbReference type="ARBA" id="ARBA00023125"/>
    </source>
</evidence>
<keyword evidence="2" id="KW-0238">DNA-binding</keyword>
<dbReference type="InterPro" id="IPR000551">
    <property type="entry name" value="MerR-type_HTH_dom"/>
</dbReference>
<sequence length="118" mass="13582">MRIAEIERRAGLSRDTLRYYERIGLISPPRRGANNYREYEAHNLVELGFIRRAQEIGFTLDEIRAALPHLRQPPDHCPDLIAALQAKRAQIAERLAAEQLRLQRVDEMLARLNAPGKT</sequence>
<dbReference type="PANTHER" id="PTHR30204">
    <property type="entry name" value="REDOX-CYCLING DRUG-SENSING TRANSCRIPTIONAL ACTIVATOR SOXR"/>
    <property type="match status" value="1"/>
</dbReference>
<comment type="caution">
    <text evidence="5">The sequence shown here is derived from an EMBL/GenBank/DDBJ whole genome shotgun (WGS) entry which is preliminary data.</text>
</comment>
<dbReference type="Pfam" id="PF13411">
    <property type="entry name" value="MerR_1"/>
    <property type="match status" value="1"/>
</dbReference>
<dbReference type="InterPro" id="IPR009061">
    <property type="entry name" value="DNA-bd_dom_put_sf"/>
</dbReference>
<dbReference type="PANTHER" id="PTHR30204:SF94">
    <property type="entry name" value="HEAVY METAL-DEPENDENT TRANSCRIPTIONAL REGULATOR HI_0293-RELATED"/>
    <property type="match status" value="1"/>
</dbReference>
<dbReference type="RefSeq" id="WP_315652878.1">
    <property type="nucleotide sequence ID" value="NZ_JAVXZY010000012.1"/>
</dbReference>
<protein>
    <submittedName>
        <fullName evidence="5">MerR family transcriptional regulator</fullName>
    </submittedName>
</protein>
<dbReference type="InterPro" id="IPR047057">
    <property type="entry name" value="MerR_fam"/>
</dbReference>
<dbReference type="PROSITE" id="PS50937">
    <property type="entry name" value="HTH_MERR_2"/>
    <property type="match status" value="1"/>
</dbReference>
<dbReference type="EMBL" id="JAVXZY010000012">
    <property type="protein sequence ID" value="MDT9001992.1"/>
    <property type="molecule type" value="Genomic_DNA"/>
</dbReference>
<evidence type="ECO:0000256" key="1">
    <source>
        <dbReference type="ARBA" id="ARBA00023015"/>
    </source>
</evidence>
<evidence type="ECO:0000313" key="5">
    <source>
        <dbReference type="EMBL" id="MDT9001992.1"/>
    </source>
</evidence>
<organism evidence="5 6">
    <name type="scientific">Roseateles aquae</name>
    <dbReference type="NCBI Taxonomy" id="3077235"/>
    <lineage>
        <taxon>Bacteria</taxon>
        <taxon>Pseudomonadati</taxon>
        <taxon>Pseudomonadota</taxon>
        <taxon>Betaproteobacteria</taxon>
        <taxon>Burkholderiales</taxon>
        <taxon>Sphaerotilaceae</taxon>
        <taxon>Roseateles</taxon>
    </lineage>
</organism>
<dbReference type="Proteomes" id="UP001246372">
    <property type="component" value="Unassembled WGS sequence"/>
</dbReference>
<gene>
    <name evidence="5" type="ORF">RQP53_22130</name>
</gene>
<feature type="domain" description="HTH merR-type" evidence="4">
    <location>
        <begin position="1"/>
        <end position="69"/>
    </location>
</feature>
<dbReference type="SUPFAM" id="SSF46955">
    <property type="entry name" value="Putative DNA-binding domain"/>
    <property type="match status" value="1"/>
</dbReference>
<proteinExistence type="predicted"/>